<feature type="compositionally biased region" description="Low complexity" evidence="6">
    <location>
        <begin position="203"/>
        <end position="219"/>
    </location>
</feature>
<dbReference type="PANTHER" id="PTHR12146:SF0">
    <property type="entry name" value="RIBOSOMAL PROTEIN S10"/>
    <property type="match status" value="1"/>
</dbReference>
<feature type="compositionally biased region" description="Basic and acidic residues" evidence="6">
    <location>
        <begin position="175"/>
        <end position="201"/>
    </location>
</feature>
<evidence type="ECO:0000256" key="5">
    <source>
        <dbReference type="ARBA" id="ARBA00023274"/>
    </source>
</evidence>
<feature type="region of interest" description="Disordered" evidence="6">
    <location>
        <begin position="147"/>
        <end position="219"/>
    </location>
</feature>
<evidence type="ECO:0000313" key="9">
    <source>
        <dbReference type="Proteomes" id="UP000002316"/>
    </source>
</evidence>
<accession>D0A2S5</accession>
<keyword evidence="4 8" id="KW-0689">Ribosomal protein</keyword>
<protein>
    <submittedName>
        <fullName evidence="8">40S ribosomal protein S10, putative</fullName>
    </submittedName>
</protein>
<keyword evidence="3" id="KW-0963">Cytoplasm</keyword>
<dbReference type="GO" id="GO:0003723">
    <property type="term" value="F:RNA binding"/>
    <property type="evidence" value="ECO:0007669"/>
    <property type="project" value="TreeGrafter"/>
</dbReference>
<dbReference type="InterPro" id="IPR036388">
    <property type="entry name" value="WH-like_DNA-bd_sf"/>
</dbReference>
<feature type="domain" description="Plectin/eS10 N-terminal" evidence="7">
    <location>
        <begin position="52"/>
        <end position="147"/>
    </location>
</feature>
<dbReference type="FunFam" id="1.10.10.10:FF:000539">
    <property type="entry name" value="40S ribosomal protein S10, putative"/>
    <property type="match status" value="1"/>
</dbReference>
<gene>
    <name evidence="8" type="ORF">TbgDal_X6550</name>
</gene>
<evidence type="ECO:0000259" key="7">
    <source>
        <dbReference type="Pfam" id="PF03501"/>
    </source>
</evidence>
<keyword evidence="5" id="KW-0687">Ribonucleoprotein</keyword>
<dbReference type="KEGG" id="tbg:TbgDal_X6550"/>
<dbReference type="GO" id="GO:0022627">
    <property type="term" value="C:cytosolic small ribosomal subunit"/>
    <property type="evidence" value="ECO:0007669"/>
    <property type="project" value="TreeGrafter"/>
</dbReference>
<dbReference type="RefSeq" id="XP_011777833.1">
    <property type="nucleotide sequence ID" value="XM_011779531.1"/>
</dbReference>
<sequence>MYTILLVCCFKNYCLCSFFVQITVTTSLPLPVGLLHLCLTTGQRISNMTTYVPKSSRDDVYRFFFTEGVVSCKKDPLGTWKGTLGGKTFKLPTLQVMQLMRSLKSRGLIKEQFAWRHFYWTLNDEGINYMRKYLYLGADAVPNTHKVDHKTFEREGGRGRGRGDGRGRGRGFGRGRGEGRGFGRGRGEGRGRGFHSERDQYRAGAAAQGEDAAPVAAVE</sequence>
<proteinExistence type="inferred from homology"/>
<organism evidence="8 9">
    <name type="scientific">Trypanosoma brucei gambiense (strain MHOM/CI/86/DAL972)</name>
    <dbReference type="NCBI Taxonomy" id="679716"/>
    <lineage>
        <taxon>Eukaryota</taxon>
        <taxon>Discoba</taxon>
        <taxon>Euglenozoa</taxon>
        <taxon>Kinetoplastea</taxon>
        <taxon>Metakinetoplastina</taxon>
        <taxon>Trypanosomatida</taxon>
        <taxon>Trypanosomatidae</taxon>
        <taxon>Trypanosoma</taxon>
    </lineage>
</organism>
<dbReference type="Pfam" id="PF03501">
    <property type="entry name" value="S10_plectin"/>
    <property type="match status" value="1"/>
</dbReference>
<dbReference type="Gene3D" id="1.10.10.10">
    <property type="entry name" value="Winged helix-like DNA-binding domain superfamily/Winged helix DNA-binding domain"/>
    <property type="match status" value="1"/>
</dbReference>
<dbReference type="Proteomes" id="UP000002316">
    <property type="component" value="Chromosome 10"/>
</dbReference>
<evidence type="ECO:0000256" key="2">
    <source>
        <dbReference type="ARBA" id="ARBA00007278"/>
    </source>
</evidence>
<evidence type="ECO:0000256" key="3">
    <source>
        <dbReference type="ARBA" id="ARBA00022490"/>
    </source>
</evidence>
<dbReference type="PANTHER" id="PTHR12146">
    <property type="entry name" value="40S RIBOSOMAL PROTEIN S10"/>
    <property type="match status" value="1"/>
</dbReference>
<dbReference type="EMBL" id="FN554973">
    <property type="protein sequence ID" value="CBH15569.1"/>
    <property type="molecule type" value="Genomic_DNA"/>
</dbReference>
<comment type="similarity">
    <text evidence="2">Belongs to the eukaryotic ribosomal protein eS10 family.</text>
</comment>
<dbReference type="VEuPathDB" id="TriTrypDB:Tbg972.10.6550"/>
<evidence type="ECO:0000256" key="4">
    <source>
        <dbReference type="ARBA" id="ARBA00022980"/>
    </source>
</evidence>
<dbReference type="InterPro" id="IPR037447">
    <property type="entry name" value="Ribosomal_eS10"/>
</dbReference>
<evidence type="ECO:0000256" key="1">
    <source>
        <dbReference type="ARBA" id="ARBA00004496"/>
    </source>
</evidence>
<dbReference type="GeneID" id="23865754"/>
<evidence type="ECO:0000256" key="6">
    <source>
        <dbReference type="SAM" id="MobiDB-lite"/>
    </source>
</evidence>
<evidence type="ECO:0000313" key="8">
    <source>
        <dbReference type="EMBL" id="CBH15569.1"/>
    </source>
</evidence>
<comment type="subcellular location">
    <subcellularLocation>
        <location evidence="1">Cytoplasm</location>
    </subcellularLocation>
</comment>
<dbReference type="OrthoDB" id="5211809at2759"/>
<dbReference type="AlphaFoldDB" id="D0A2S5"/>
<name>D0A2S5_TRYB9</name>
<feature type="compositionally biased region" description="Basic and acidic residues" evidence="6">
    <location>
        <begin position="147"/>
        <end position="167"/>
    </location>
</feature>
<reference evidence="9" key="1">
    <citation type="journal article" date="2010" name="PLoS Negl. Trop. Dis.">
        <title>The genome sequence of Trypanosoma brucei gambiense, causative agent of chronic human african trypanosomiasis.</title>
        <authorList>
            <person name="Jackson A.P."/>
            <person name="Sanders M."/>
            <person name="Berry A."/>
            <person name="McQuillan J."/>
            <person name="Aslett M.A."/>
            <person name="Quail M.A."/>
            <person name="Chukualim B."/>
            <person name="Capewell P."/>
            <person name="MacLeod A."/>
            <person name="Melville S.E."/>
            <person name="Gibson W."/>
            <person name="Barry J.D."/>
            <person name="Berriman M."/>
            <person name="Hertz-Fowler C."/>
        </authorList>
    </citation>
    <scope>NUCLEOTIDE SEQUENCE [LARGE SCALE GENOMIC DNA]</scope>
    <source>
        <strain evidence="9">MHOM/CI/86/DAL972</strain>
    </source>
</reference>
<dbReference type="InterPro" id="IPR005326">
    <property type="entry name" value="Plectin_eS10_N"/>
</dbReference>
<dbReference type="GO" id="GO:0003735">
    <property type="term" value="F:structural constituent of ribosome"/>
    <property type="evidence" value="ECO:0007669"/>
    <property type="project" value="TreeGrafter"/>
</dbReference>